<accession>A0ABS8ZUQ0</accession>
<gene>
    <name evidence="1" type="ORF">LWC34_43105</name>
</gene>
<comment type="caution">
    <text evidence="1">The sequence shown here is derived from an EMBL/GenBank/DDBJ whole genome shotgun (WGS) entry which is preliminary data.</text>
</comment>
<sequence length="119" mass="13053">MNQPVTNADAIRLYPELQQLLDVREAGWIFRTIQDAGGPIEGIAGSFSRQQYTDAIFVFDRTNVSAARVLADEYGGGCVWSKEGSDIQEVVFELLGLPEPGEPGAPSLVKRSSLLWTPR</sequence>
<dbReference type="Proteomes" id="UP001521150">
    <property type="component" value="Unassembled WGS sequence"/>
</dbReference>
<name>A0ABS8ZUQ0_9PSEU</name>
<proteinExistence type="predicted"/>
<evidence type="ECO:0000313" key="1">
    <source>
        <dbReference type="EMBL" id="MCE7009552.1"/>
    </source>
</evidence>
<reference evidence="1 2" key="1">
    <citation type="submission" date="2021-12" db="EMBL/GenBank/DDBJ databases">
        <title>Genome sequence of Kibdelosporangium philippinense ATCC 49844.</title>
        <authorList>
            <person name="Fedorov E.A."/>
            <person name="Omeragic M."/>
            <person name="Shalygina K.F."/>
            <person name="Maclea K.S."/>
        </authorList>
    </citation>
    <scope>NUCLEOTIDE SEQUENCE [LARGE SCALE GENOMIC DNA]</scope>
    <source>
        <strain evidence="1 2">ATCC 49844</strain>
    </source>
</reference>
<organism evidence="1 2">
    <name type="scientific">Kibdelosporangium philippinense</name>
    <dbReference type="NCBI Taxonomy" id="211113"/>
    <lineage>
        <taxon>Bacteria</taxon>
        <taxon>Bacillati</taxon>
        <taxon>Actinomycetota</taxon>
        <taxon>Actinomycetes</taxon>
        <taxon>Pseudonocardiales</taxon>
        <taxon>Pseudonocardiaceae</taxon>
        <taxon>Kibdelosporangium</taxon>
    </lineage>
</organism>
<dbReference type="EMBL" id="JAJVCN010000004">
    <property type="protein sequence ID" value="MCE7009552.1"/>
    <property type="molecule type" value="Genomic_DNA"/>
</dbReference>
<dbReference type="RefSeq" id="WP_233731084.1">
    <property type="nucleotide sequence ID" value="NZ_JAJVCN010000004.1"/>
</dbReference>
<keyword evidence="2" id="KW-1185">Reference proteome</keyword>
<protein>
    <submittedName>
        <fullName evidence="1">Uncharacterized protein</fullName>
    </submittedName>
</protein>
<evidence type="ECO:0000313" key="2">
    <source>
        <dbReference type="Proteomes" id="UP001521150"/>
    </source>
</evidence>